<reference evidence="2 3" key="2">
    <citation type="submission" date="2018-11" db="EMBL/GenBank/DDBJ databases">
        <authorList>
            <consortium name="Pathogen Informatics"/>
        </authorList>
    </citation>
    <scope>NUCLEOTIDE SEQUENCE [LARGE SCALE GENOMIC DNA]</scope>
</reference>
<dbReference type="SUPFAM" id="SSF51197">
    <property type="entry name" value="Clavaminate synthase-like"/>
    <property type="match status" value="1"/>
</dbReference>
<dbReference type="OrthoDB" id="442860at2759"/>
<dbReference type="WBParaSite" id="HDID_0000744401-mRNA-1">
    <property type="protein sequence ID" value="HDID_0000744401-mRNA-1"/>
    <property type="gene ID" value="HDID_0000744401"/>
</dbReference>
<accession>A0A0R3SQR8</accession>
<evidence type="ECO:0000256" key="1">
    <source>
        <dbReference type="ARBA" id="ARBA00001954"/>
    </source>
</evidence>
<protein>
    <submittedName>
        <fullName evidence="4">2OG-FeII_Oxy_2 domain-containing protein</fullName>
    </submittedName>
</protein>
<gene>
    <name evidence="2" type="ORF">HDID_LOCUS7442</name>
</gene>
<dbReference type="EMBL" id="UYSG01010935">
    <property type="protein sequence ID" value="VDL59760.1"/>
    <property type="molecule type" value="Genomic_DNA"/>
</dbReference>
<dbReference type="InterPro" id="IPR032857">
    <property type="entry name" value="ALKBH4"/>
</dbReference>
<organism evidence="4">
    <name type="scientific">Hymenolepis diminuta</name>
    <name type="common">Rat tapeworm</name>
    <dbReference type="NCBI Taxonomy" id="6216"/>
    <lineage>
        <taxon>Eukaryota</taxon>
        <taxon>Metazoa</taxon>
        <taxon>Spiralia</taxon>
        <taxon>Lophotrochozoa</taxon>
        <taxon>Platyhelminthes</taxon>
        <taxon>Cestoda</taxon>
        <taxon>Eucestoda</taxon>
        <taxon>Cyclophyllidea</taxon>
        <taxon>Hymenolepididae</taxon>
        <taxon>Hymenolepis</taxon>
    </lineage>
</organism>
<name>A0A0R3SQR8_HYMDI</name>
<comment type="cofactor">
    <cofactor evidence="1">
        <name>Fe(2+)</name>
        <dbReference type="ChEBI" id="CHEBI:29033"/>
    </cofactor>
</comment>
<dbReference type="STRING" id="6216.A0A0R3SQR8"/>
<dbReference type="GO" id="GO:0070988">
    <property type="term" value="P:demethylation"/>
    <property type="evidence" value="ECO:0007669"/>
    <property type="project" value="InterPro"/>
</dbReference>
<sequence length="342" mass="39349">MAVSCGCKGVRFCKICEESKLCNRNLQEFGEILCLTYCDKCSRSYLSDCPESKRCENHSYGFILDGVTVLSNFITEEEENDLLNRIEESLWVESQSGRRKQDYGVKVNFKKKSVKFKYFTGLPNYSRYLVERLHKRMRTNGKTFKDFFPVELCNLEYLPERGAAIVPHLDDSWLWGERLVLLNLASETELTFTLLSNSPGYDEEWAKYKMFAETNFDFSQGNLPPSIAVPLHRRSLLIMTGKARFTWCHSINREDITARRLSLTMRELSNEYLPPHSMIRQYAVCAEDITINTDNVETETSEITESQRIGLELIKIASNFSGTSVGDTMRMTVQTPNDSKAN</sequence>
<reference evidence="4" key="1">
    <citation type="submission" date="2017-02" db="UniProtKB">
        <authorList>
            <consortium name="WormBaseParasite"/>
        </authorList>
    </citation>
    <scope>IDENTIFICATION</scope>
</reference>
<dbReference type="GO" id="GO:0032451">
    <property type="term" value="F:demethylase activity"/>
    <property type="evidence" value="ECO:0007669"/>
    <property type="project" value="TreeGrafter"/>
</dbReference>
<dbReference type="Proteomes" id="UP000274504">
    <property type="component" value="Unassembled WGS sequence"/>
</dbReference>
<dbReference type="Gene3D" id="2.60.120.590">
    <property type="entry name" value="Alpha-ketoglutarate-dependent dioxygenase AlkB-like"/>
    <property type="match status" value="1"/>
</dbReference>
<dbReference type="PANTHER" id="PTHR12463:SF0">
    <property type="entry name" value="ALPHA-KETOGLUTARATE-DEPENDENT DIOXYGENASE ALKB HOMOLOG 4"/>
    <property type="match status" value="1"/>
</dbReference>
<evidence type="ECO:0000313" key="3">
    <source>
        <dbReference type="Proteomes" id="UP000274504"/>
    </source>
</evidence>
<evidence type="ECO:0000313" key="2">
    <source>
        <dbReference type="EMBL" id="VDL59760.1"/>
    </source>
</evidence>
<dbReference type="GO" id="GO:0016491">
    <property type="term" value="F:oxidoreductase activity"/>
    <property type="evidence" value="ECO:0007669"/>
    <property type="project" value="TreeGrafter"/>
</dbReference>
<evidence type="ECO:0000313" key="4">
    <source>
        <dbReference type="WBParaSite" id="HDID_0000744401-mRNA-1"/>
    </source>
</evidence>
<dbReference type="AlphaFoldDB" id="A0A0R3SQR8"/>
<proteinExistence type="predicted"/>
<dbReference type="PANTHER" id="PTHR12463">
    <property type="entry name" value="OXYGENASE-RELATED"/>
    <property type="match status" value="1"/>
</dbReference>
<dbReference type="InterPro" id="IPR037151">
    <property type="entry name" value="AlkB-like_sf"/>
</dbReference>